<evidence type="ECO:0000313" key="1">
    <source>
        <dbReference type="EMBL" id="PQJ12091.1"/>
    </source>
</evidence>
<keyword evidence="1" id="KW-0449">Lipoprotein</keyword>
<gene>
    <name evidence="1" type="ORF">CJD36_009900</name>
</gene>
<accession>A0A2S7SZQ7</accession>
<comment type="caution">
    <text evidence="1">The sequence shown here is derived from an EMBL/GenBank/DDBJ whole genome shotgun (WGS) entry which is preliminary data.</text>
</comment>
<dbReference type="InterPro" id="IPR011990">
    <property type="entry name" value="TPR-like_helical_dom_sf"/>
</dbReference>
<organism evidence="1 2">
    <name type="scientific">Flavipsychrobacter stenotrophus</name>
    <dbReference type="NCBI Taxonomy" id="2077091"/>
    <lineage>
        <taxon>Bacteria</taxon>
        <taxon>Pseudomonadati</taxon>
        <taxon>Bacteroidota</taxon>
        <taxon>Chitinophagia</taxon>
        <taxon>Chitinophagales</taxon>
        <taxon>Chitinophagaceae</taxon>
        <taxon>Flavipsychrobacter</taxon>
    </lineage>
</organism>
<proteinExistence type="predicted"/>
<dbReference type="AlphaFoldDB" id="A0A2S7SZQ7"/>
<dbReference type="Proteomes" id="UP000239872">
    <property type="component" value="Unassembled WGS sequence"/>
</dbReference>
<dbReference type="InterPro" id="IPR041662">
    <property type="entry name" value="SusD-like_2"/>
</dbReference>
<protein>
    <submittedName>
        <fullName evidence="1">SusD/RagB family nutrient-binding outer membrane lipoprotein</fullName>
    </submittedName>
</protein>
<dbReference type="Pfam" id="PF12771">
    <property type="entry name" value="SusD-like_2"/>
    <property type="match status" value="1"/>
</dbReference>
<dbReference type="RefSeq" id="WP_105038970.1">
    <property type="nucleotide sequence ID" value="NZ_PPSL01000002.1"/>
</dbReference>
<name>A0A2S7SZQ7_9BACT</name>
<sequence>MSINKKIIITVAAGLVLSVSSCRKFLDVNTNPNIAQTATVQTLLPAGQLYITSSLGVDLQITGSMWAGFWTQSPNSSQYRAIEQYAPGQDQFVNGWENLYAANTNFYQMYKLADSQKKKHYKGLSLMLQAYTFQLLTDGWGDVPFKQALKGLPSDGGFLNPKYDSQAVVYSGIMAYIDSAEALFAQTDAAGPGSDDLIYGGDITKWQKFGYTLKLRMLLRLSERAPLVAQAGIAALYATPGVQFLGIGDDAKIIFGYSSTNKNPLYAEMTSTQLASTQNIVASSTAVDSFNSNLDDRAYIFYTYLSNGSVVGIPQGAYNLNVAGGTYSIPSEYTGGNAQAANSSKAPVNLLTSSESYFLQAEVEARGWAVTGSSDAAWFYAGINASFNQYNDAMLAINGYTADSSYNRYIDAAGTGTGGGYWTLYPAGGTQADKLRYIITQKWFAMCGNQGFEAWNELRRTGYPDFFVRSSNSQIGAQDPVRLLYPTSESTRNSAFPGVQTVTTKMWWDLF</sequence>
<evidence type="ECO:0000313" key="2">
    <source>
        <dbReference type="Proteomes" id="UP000239872"/>
    </source>
</evidence>
<dbReference type="EMBL" id="PPSL01000002">
    <property type="protein sequence ID" value="PQJ12091.1"/>
    <property type="molecule type" value="Genomic_DNA"/>
</dbReference>
<dbReference type="PROSITE" id="PS51257">
    <property type="entry name" value="PROKAR_LIPOPROTEIN"/>
    <property type="match status" value="1"/>
</dbReference>
<keyword evidence="2" id="KW-1185">Reference proteome</keyword>
<reference evidence="1 2" key="1">
    <citation type="submission" date="2018-01" db="EMBL/GenBank/DDBJ databases">
        <title>A novel member of the phylum Bacteroidetes isolated from glacier ice.</title>
        <authorList>
            <person name="Liu Q."/>
            <person name="Xin Y.-H."/>
        </authorList>
    </citation>
    <scope>NUCLEOTIDE SEQUENCE [LARGE SCALE GENOMIC DNA]</scope>
    <source>
        <strain evidence="1 2">RB1R16</strain>
    </source>
</reference>
<dbReference type="OrthoDB" id="614457at2"/>
<dbReference type="Gene3D" id="1.25.40.390">
    <property type="match status" value="1"/>
</dbReference>
<dbReference type="SUPFAM" id="SSF48452">
    <property type="entry name" value="TPR-like"/>
    <property type="match status" value="1"/>
</dbReference>